<feature type="region of interest" description="Disordered" evidence="1">
    <location>
        <begin position="333"/>
        <end position="356"/>
    </location>
</feature>
<dbReference type="PANTHER" id="PTHR34871">
    <property type="entry name" value="DUF5898 DOMAIN-CONTAINING PROTEIN"/>
    <property type="match status" value="1"/>
</dbReference>
<dbReference type="Proteomes" id="UP000693970">
    <property type="component" value="Unassembled WGS sequence"/>
</dbReference>
<dbReference type="AlphaFoldDB" id="A0A9K3PE68"/>
<name>A0A9K3PE68_9STRA</name>
<dbReference type="EMBL" id="JAGRRH010000024">
    <property type="protein sequence ID" value="KAG7343436.1"/>
    <property type="molecule type" value="Genomic_DNA"/>
</dbReference>
<keyword evidence="3" id="KW-1185">Reference proteome</keyword>
<organism evidence="2 3">
    <name type="scientific">Nitzschia inconspicua</name>
    <dbReference type="NCBI Taxonomy" id="303405"/>
    <lineage>
        <taxon>Eukaryota</taxon>
        <taxon>Sar</taxon>
        <taxon>Stramenopiles</taxon>
        <taxon>Ochrophyta</taxon>
        <taxon>Bacillariophyta</taxon>
        <taxon>Bacillariophyceae</taxon>
        <taxon>Bacillariophycidae</taxon>
        <taxon>Bacillariales</taxon>
        <taxon>Bacillariaceae</taxon>
        <taxon>Nitzschia</taxon>
    </lineage>
</organism>
<evidence type="ECO:0000313" key="3">
    <source>
        <dbReference type="Proteomes" id="UP000693970"/>
    </source>
</evidence>
<protein>
    <submittedName>
        <fullName evidence="2">Uncharacterized protein</fullName>
    </submittedName>
</protein>
<reference evidence="2" key="2">
    <citation type="submission" date="2021-04" db="EMBL/GenBank/DDBJ databases">
        <authorList>
            <person name="Podell S."/>
        </authorList>
    </citation>
    <scope>NUCLEOTIDE SEQUENCE</scope>
    <source>
        <strain evidence="2">Hildebrandi</strain>
    </source>
</reference>
<proteinExistence type="predicted"/>
<evidence type="ECO:0000313" key="2">
    <source>
        <dbReference type="EMBL" id="KAG7343436.1"/>
    </source>
</evidence>
<dbReference type="OrthoDB" id="53404at2759"/>
<feature type="region of interest" description="Disordered" evidence="1">
    <location>
        <begin position="56"/>
        <end position="90"/>
    </location>
</feature>
<reference evidence="2" key="1">
    <citation type="journal article" date="2021" name="Sci. Rep.">
        <title>Diploid genomic architecture of Nitzschia inconspicua, an elite biomass production diatom.</title>
        <authorList>
            <person name="Oliver A."/>
            <person name="Podell S."/>
            <person name="Pinowska A."/>
            <person name="Traller J.C."/>
            <person name="Smith S.R."/>
            <person name="McClure R."/>
            <person name="Beliaev A."/>
            <person name="Bohutskyi P."/>
            <person name="Hill E.A."/>
            <person name="Rabines A."/>
            <person name="Zheng H."/>
            <person name="Allen L.Z."/>
            <person name="Kuo A."/>
            <person name="Grigoriev I.V."/>
            <person name="Allen A.E."/>
            <person name="Hazlebeck D."/>
            <person name="Allen E.E."/>
        </authorList>
    </citation>
    <scope>NUCLEOTIDE SEQUENCE</scope>
    <source>
        <strain evidence="2">Hildebrandi</strain>
    </source>
</reference>
<gene>
    <name evidence="2" type="ORF">IV203_021381</name>
</gene>
<sequence>MASVEDDQEAKLQRIIDEALSLGLEYLVECSKEADSVDLRIFVLERMVEKVREEIETKRDEAQEEAGRIRQEDRSGREYEERIRKQDRGEEAEKHFCTAMNFAFRNIYGQKSPFKPLPALLLNEAVIPSCPALSRTVTIMNELGNTETHELEIPTVIFKEIEGEMWLDPATVTIPNENADGEELFSLLGITYVKAGRHPFVYGGVFDVRRYCHLMIEDALSALGLNGKFATTQLDTTPYMMTHDLVWLIKFEGRTMFVVEVKSPEHGENQVFDDPSVGGQMWSYLNGMKASGMTVPMGAIMTYHKIAIVSLEDCSNDQGHLLKVVKTKDALSSGKAGKVPPLTEDMQEDTEKVKSEEGAGIHAGYDKIRDSPRERILYSSKVYECEKVFPCLLQALHLAYQYARDSSAAPILRINNGEAIGNRLAFKVGPLSLDWVKIEGKVRAKVNNQIPDKHEQCFFFLGPLGLGSKAWTYLGCSESAQVCAIKDYFSAPSFPTTVGRRWSDYEGEPVDDLEGAYSEQERWDFIYKDRFTTRVTYLGGKPSLIMPYGYELSSPEDQWKYLPEIRDEVLRFAELGYIYEYGYLQWQHVLLDSNDNIFFCDLESLEKFRGDVNEEVYMQLYMLFEPYMSDIDLPSAFEWVTNALEDVSSFVCRTDTLFRFIRDDTMTVTDILVDLFPRNESMENLTHRAKVVLAMLGYFKTTMMTQAKSVVGQ</sequence>
<evidence type="ECO:0000256" key="1">
    <source>
        <dbReference type="SAM" id="MobiDB-lite"/>
    </source>
</evidence>
<comment type="caution">
    <text evidence="2">The sequence shown here is derived from an EMBL/GenBank/DDBJ whole genome shotgun (WGS) entry which is preliminary data.</text>
</comment>
<dbReference type="PANTHER" id="PTHR34871:SF1">
    <property type="entry name" value="DUF5898 DOMAIN-CONTAINING PROTEIN"/>
    <property type="match status" value="1"/>
</dbReference>
<accession>A0A9K3PE68</accession>